<dbReference type="RefSeq" id="WP_002595072.1">
    <property type="nucleotide sequence ID" value="NZ_KB851002.1"/>
</dbReference>
<evidence type="ECO:0000313" key="3">
    <source>
        <dbReference type="Proteomes" id="UP000013085"/>
    </source>
</evidence>
<dbReference type="InterPro" id="IPR025973">
    <property type="entry name" value="Cys_rich_VLP_dom"/>
</dbReference>
<gene>
    <name evidence="2" type="ORF">HMPREF1090_05670</name>
</gene>
<protein>
    <recommendedName>
        <fullName evidence="1">Cysteine-rich VLP domain-containing protein</fullName>
    </recommendedName>
</protein>
<dbReference type="Proteomes" id="UP000013085">
    <property type="component" value="Unassembled WGS sequence"/>
</dbReference>
<feature type="domain" description="Cysteine-rich VLP" evidence="1">
    <location>
        <begin position="6"/>
        <end position="59"/>
    </location>
</feature>
<name>A0A0E2H130_9FIRM</name>
<organism evidence="2 3">
    <name type="scientific">[Clostridium] clostridioforme 90A8</name>
    <dbReference type="NCBI Taxonomy" id="999408"/>
    <lineage>
        <taxon>Bacteria</taxon>
        <taxon>Bacillati</taxon>
        <taxon>Bacillota</taxon>
        <taxon>Clostridia</taxon>
        <taxon>Lachnospirales</taxon>
        <taxon>Lachnospiraceae</taxon>
        <taxon>Enterocloster</taxon>
    </lineage>
</organism>
<comment type="caution">
    <text evidence="2">The sequence shown here is derived from an EMBL/GenBank/DDBJ whole genome shotgun (WGS) entry which is preliminary data.</text>
</comment>
<evidence type="ECO:0000259" key="1">
    <source>
        <dbReference type="Pfam" id="PF14194"/>
    </source>
</evidence>
<accession>A0A0E2H130</accession>
<reference evidence="2 3" key="1">
    <citation type="submission" date="2013-01" db="EMBL/GenBank/DDBJ databases">
        <title>The Genome Sequence of Clostridium clostridioforme 90A8.</title>
        <authorList>
            <consortium name="The Broad Institute Genome Sequencing Platform"/>
            <person name="Earl A."/>
            <person name="Ward D."/>
            <person name="Feldgarden M."/>
            <person name="Gevers D."/>
            <person name="Courvalin P."/>
            <person name="Lambert T."/>
            <person name="Walker B."/>
            <person name="Young S.K."/>
            <person name="Zeng Q."/>
            <person name="Gargeya S."/>
            <person name="Fitzgerald M."/>
            <person name="Haas B."/>
            <person name="Abouelleil A."/>
            <person name="Alvarado L."/>
            <person name="Arachchi H.M."/>
            <person name="Berlin A.M."/>
            <person name="Chapman S.B."/>
            <person name="Dewar J."/>
            <person name="Goldberg J."/>
            <person name="Griggs A."/>
            <person name="Gujja S."/>
            <person name="Hansen M."/>
            <person name="Howarth C."/>
            <person name="Imamovic A."/>
            <person name="Larimer J."/>
            <person name="McCowan C."/>
            <person name="Murphy C."/>
            <person name="Neiman D."/>
            <person name="Pearson M."/>
            <person name="Priest M."/>
            <person name="Roberts A."/>
            <person name="Saif S."/>
            <person name="Shea T."/>
            <person name="Sisk P."/>
            <person name="Sykes S."/>
            <person name="Wortman J."/>
            <person name="Nusbaum C."/>
            <person name="Birren B."/>
        </authorList>
    </citation>
    <scope>NUCLEOTIDE SEQUENCE [LARGE SCALE GENOMIC DNA]</scope>
    <source>
        <strain evidence="2 3">90A8</strain>
    </source>
</reference>
<dbReference type="Pfam" id="PF14194">
    <property type="entry name" value="Cys_rich_VLP"/>
    <property type="match status" value="1"/>
</dbReference>
<proteinExistence type="predicted"/>
<dbReference type="EMBL" id="AGYR01000080">
    <property type="protein sequence ID" value="ENZ05342.1"/>
    <property type="molecule type" value="Genomic_DNA"/>
</dbReference>
<dbReference type="AlphaFoldDB" id="A0A0E2H130"/>
<dbReference type="HOGENOM" id="CLU_116176_1_0_9"/>
<evidence type="ECO:0000313" key="2">
    <source>
        <dbReference type="EMBL" id="ENZ05342.1"/>
    </source>
</evidence>
<sequence length="122" mass="13949">MSRELTREEKAAIRALVVKWCANYDRECGCLPLDCECYMFGKCYTGAYCRYFREAVLPLAPALEASLLTEGTRPDFKPCPVCGGPVPPDRRQAYCSAACAKKAHRRQQREYMRKKRGWSVDN</sequence>
<dbReference type="PATRIC" id="fig|999408.3.peg.6079"/>